<dbReference type="EMBL" id="CP044016">
    <property type="protein sequence ID" value="QES90205.1"/>
    <property type="molecule type" value="Genomic_DNA"/>
</dbReference>
<dbReference type="Gene3D" id="3.30.70.790">
    <property type="entry name" value="UreE, C-terminal domain"/>
    <property type="match status" value="1"/>
</dbReference>
<gene>
    <name evidence="1" type="ORF">E0W69_016625</name>
</gene>
<organism evidence="1 2">
    <name type="scientific">Rhizosphaericola mali</name>
    <dbReference type="NCBI Taxonomy" id="2545455"/>
    <lineage>
        <taxon>Bacteria</taxon>
        <taxon>Pseudomonadati</taxon>
        <taxon>Bacteroidota</taxon>
        <taxon>Chitinophagia</taxon>
        <taxon>Chitinophagales</taxon>
        <taxon>Chitinophagaceae</taxon>
        <taxon>Rhizosphaericola</taxon>
    </lineage>
</organism>
<name>A0A5P2G3Y2_9BACT</name>
<dbReference type="InterPro" id="IPR011322">
    <property type="entry name" value="N-reg_PII-like_a/b"/>
</dbReference>
<reference evidence="1 2" key="1">
    <citation type="submission" date="2019-09" db="EMBL/GenBank/DDBJ databases">
        <title>Complete genome sequence of Arachidicoccus sp. B3-10 isolated from apple orchard soil.</title>
        <authorList>
            <person name="Kim H.S."/>
            <person name="Han K.-I."/>
            <person name="Suh M.K."/>
            <person name="Lee K.C."/>
            <person name="Eom M.K."/>
            <person name="Kim J.-S."/>
            <person name="Kang S.W."/>
            <person name="Sin Y."/>
            <person name="Lee J.-S."/>
        </authorList>
    </citation>
    <scope>NUCLEOTIDE SEQUENCE [LARGE SCALE GENOMIC DNA]</scope>
    <source>
        <strain evidence="1 2">B3-10</strain>
    </source>
</reference>
<protein>
    <submittedName>
        <fullName evidence="1">DUF2007 domain-containing protein</fullName>
    </submittedName>
</protein>
<dbReference type="AlphaFoldDB" id="A0A5P2G3Y2"/>
<sequence length="87" mass="9709">MAIEYTLLRTYNNYVTANISLGMLKENGIACYLQDENVSTILPYLSLANGGIKLMVDIQSASEAEILLSDVESQKDDEDFQMGYFSN</sequence>
<dbReference type="OrthoDB" id="8480302at2"/>
<evidence type="ECO:0000313" key="2">
    <source>
        <dbReference type="Proteomes" id="UP000292424"/>
    </source>
</evidence>
<dbReference type="Proteomes" id="UP000292424">
    <property type="component" value="Chromosome"/>
</dbReference>
<accession>A0A5P2G3Y2</accession>
<evidence type="ECO:0000313" key="1">
    <source>
        <dbReference type="EMBL" id="QES90205.1"/>
    </source>
</evidence>
<dbReference type="SUPFAM" id="SSF54913">
    <property type="entry name" value="GlnB-like"/>
    <property type="match status" value="1"/>
</dbReference>
<dbReference type="KEGG" id="arac:E0W69_016625"/>
<proteinExistence type="predicted"/>
<dbReference type="RefSeq" id="WP_131331161.1">
    <property type="nucleotide sequence ID" value="NZ_CP044016.1"/>
</dbReference>
<keyword evidence="2" id="KW-1185">Reference proteome</keyword>